<protein>
    <recommendedName>
        <fullName evidence="3">Glycosyl transferase</fullName>
    </recommendedName>
</protein>
<dbReference type="PANTHER" id="PTHR30160:SF1">
    <property type="entry name" value="LIPOPOLYSACCHARIDE 1,2-N-ACETYLGLUCOSAMINETRANSFERASE-RELATED"/>
    <property type="match status" value="1"/>
</dbReference>
<dbReference type="Gene3D" id="3.40.50.2000">
    <property type="entry name" value="Glycogen Phosphorylase B"/>
    <property type="match status" value="1"/>
</dbReference>
<dbReference type="Proteomes" id="UP001301728">
    <property type="component" value="Unassembled WGS sequence"/>
</dbReference>
<proteinExistence type="predicted"/>
<reference evidence="1 2" key="1">
    <citation type="submission" date="2023-12" db="EMBL/GenBank/DDBJ databases">
        <title>Baltic Sea Cyanobacteria.</title>
        <authorList>
            <person name="Delbaje E."/>
            <person name="Fewer D.P."/>
            <person name="Shishido T.K."/>
        </authorList>
    </citation>
    <scope>NUCLEOTIDE SEQUENCE [LARGE SCALE GENOMIC DNA]</scope>
    <source>
        <strain evidence="1 2">CCNP 1315</strain>
    </source>
</reference>
<comment type="caution">
    <text evidence="1">The sequence shown here is derived from an EMBL/GenBank/DDBJ whole genome shotgun (WGS) entry which is preliminary data.</text>
</comment>
<dbReference type="PANTHER" id="PTHR30160">
    <property type="entry name" value="TETRAACYLDISACCHARIDE 4'-KINASE-RELATED"/>
    <property type="match status" value="1"/>
</dbReference>
<keyword evidence="2" id="KW-1185">Reference proteome</keyword>
<dbReference type="EMBL" id="JAYGHT010000217">
    <property type="protein sequence ID" value="MEA5523336.1"/>
    <property type="molecule type" value="Genomic_DNA"/>
</dbReference>
<organism evidence="1 2">
    <name type="scientific">Limnoraphis robusta CCNP1315</name>
    <dbReference type="NCBI Taxonomy" id="3110306"/>
    <lineage>
        <taxon>Bacteria</taxon>
        <taxon>Bacillati</taxon>
        <taxon>Cyanobacteriota</taxon>
        <taxon>Cyanophyceae</taxon>
        <taxon>Oscillatoriophycideae</taxon>
        <taxon>Oscillatoriales</taxon>
        <taxon>Sirenicapillariaceae</taxon>
        <taxon>Limnoraphis</taxon>
    </lineage>
</organism>
<feature type="non-terminal residue" evidence="1">
    <location>
        <position position="256"/>
    </location>
</feature>
<gene>
    <name evidence="1" type="ORF">VB854_30845</name>
</gene>
<evidence type="ECO:0000313" key="2">
    <source>
        <dbReference type="Proteomes" id="UP001301728"/>
    </source>
</evidence>
<sequence length="256" mass="27719">MRRLLIVRADAIGDAILFNGALPGLRLAFPHARIAIACREAVVPIYETALEIDEIIPIDIGAIARNPTQAQAPSARLSDWGADLLLHPTRSREKHTEGLIARVRAGRKVALRSDLANATMDERDRFDAVYDELIATPDHETCELVRHADVLRHFGVTNDVRPRVVLTEADRQAADALLPGVSEYAVLSPSARWPIKHYPAWAEAIAMAFDGVPHPPTLVAVGGPDASEPAAAIFARLATALPSLRVVDLTGGPQLR</sequence>
<evidence type="ECO:0008006" key="3">
    <source>
        <dbReference type="Google" id="ProtNLM"/>
    </source>
</evidence>
<dbReference type="InterPro" id="IPR051199">
    <property type="entry name" value="LPS_LOS_Heptosyltrfase"/>
</dbReference>
<dbReference type="RefSeq" id="WP_323307048.1">
    <property type="nucleotide sequence ID" value="NZ_JAYGHT010000217.1"/>
</dbReference>
<dbReference type="SUPFAM" id="SSF53756">
    <property type="entry name" value="UDP-Glycosyltransferase/glycogen phosphorylase"/>
    <property type="match status" value="1"/>
</dbReference>
<name>A0ABU5U821_9CYAN</name>
<accession>A0ABU5U821</accession>
<evidence type="ECO:0000313" key="1">
    <source>
        <dbReference type="EMBL" id="MEA5523336.1"/>
    </source>
</evidence>